<protein>
    <submittedName>
        <fullName evidence="2">Nucleotidyltransferase domain-containing protein</fullName>
    </submittedName>
</protein>
<evidence type="ECO:0000313" key="2">
    <source>
        <dbReference type="EMBL" id="TQE98454.1"/>
    </source>
</evidence>
<evidence type="ECO:0000313" key="3">
    <source>
        <dbReference type="Proteomes" id="UP000315400"/>
    </source>
</evidence>
<dbReference type="SUPFAM" id="SSF81301">
    <property type="entry name" value="Nucleotidyltransferase"/>
    <property type="match status" value="1"/>
</dbReference>
<sequence>MRLDADAQEMIRDAVREIFGPDARAYVFGSRTNEDARGGDIDLLVELPASMADARRRALTLTARLQMRLGDQPIDVLVVDPETPMGPVHAEAVRTGVALNELATR</sequence>
<dbReference type="Pfam" id="PF01909">
    <property type="entry name" value="NTP_transf_2"/>
    <property type="match status" value="1"/>
</dbReference>
<dbReference type="Proteomes" id="UP000315400">
    <property type="component" value="Unassembled WGS sequence"/>
</dbReference>
<evidence type="ECO:0000259" key="1">
    <source>
        <dbReference type="Pfam" id="PF01909"/>
    </source>
</evidence>
<dbReference type="EMBL" id="VIFK01000200">
    <property type="protein sequence ID" value="TQE98454.1"/>
    <property type="molecule type" value="Genomic_DNA"/>
</dbReference>
<proteinExistence type="predicted"/>
<name>A0A540VNW3_9GAMM</name>
<feature type="domain" description="Polymerase nucleotidyl transferase" evidence="1">
    <location>
        <begin position="10"/>
        <end position="63"/>
    </location>
</feature>
<dbReference type="AlphaFoldDB" id="A0A540VNW3"/>
<dbReference type="InterPro" id="IPR043519">
    <property type="entry name" value="NT_sf"/>
</dbReference>
<dbReference type="GO" id="GO:0016779">
    <property type="term" value="F:nucleotidyltransferase activity"/>
    <property type="evidence" value="ECO:0007669"/>
    <property type="project" value="InterPro"/>
</dbReference>
<accession>A0A540VNW3</accession>
<keyword evidence="2" id="KW-0808">Transferase</keyword>
<dbReference type="CDD" id="cd05403">
    <property type="entry name" value="NT_KNTase_like"/>
    <property type="match status" value="1"/>
</dbReference>
<comment type="caution">
    <text evidence="2">The sequence shown here is derived from an EMBL/GenBank/DDBJ whole genome shotgun (WGS) entry which is preliminary data.</text>
</comment>
<organism evidence="2 3">
    <name type="scientific">Spiribacter salinus</name>
    <dbReference type="NCBI Taxonomy" id="1335746"/>
    <lineage>
        <taxon>Bacteria</taxon>
        <taxon>Pseudomonadati</taxon>
        <taxon>Pseudomonadota</taxon>
        <taxon>Gammaproteobacteria</taxon>
        <taxon>Chromatiales</taxon>
        <taxon>Ectothiorhodospiraceae</taxon>
        <taxon>Spiribacter</taxon>
    </lineage>
</organism>
<gene>
    <name evidence="2" type="ORF">FKY71_13785</name>
</gene>
<dbReference type="InterPro" id="IPR002934">
    <property type="entry name" value="Polymerase_NTP_transf_dom"/>
</dbReference>
<dbReference type="Gene3D" id="3.30.460.10">
    <property type="entry name" value="Beta Polymerase, domain 2"/>
    <property type="match status" value="1"/>
</dbReference>
<reference evidence="2 3" key="1">
    <citation type="submission" date="2019-06" db="EMBL/GenBank/DDBJ databases">
        <title>Metagenome assembled Genome of Spiribacter salinus SL48-SHIP from the microbial mat of Salt Lake 48 (Novosibirsk region, Russia).</title>
        <authorList>
            <person name="Shipova A."/>
            <person name="Rozanov A.S."/>
            <person name="Bryanskaya A.V."/>
            <person name="Peltek S.E."/>
        </authorList>
    </citation>
    <scope>NUCLEOTIDE SEQUENCE [LARGE SCALE GENOMIC DNA]</scope>
    <source>
        <strain evidence="2">SL48-SHIP-2</strain>
    </source>
</reference>